<accession>A0A930BT65</accession>
<organism evidence="1 2">
    <name type="scientific">Dechloromonas agitata</name>
    <dbReference type="NCBI Taxonomy" id="73030"/>
    <lineage>
        <taxon>Bacteria</taxon>
        <taxon>Pseudomonadati</taxon>
        <taxon>Pseudomonadota</taxon>
        <taxon>Betaproteobacteria</taxon>
        <taxon>Rhodocyclales</taxon>
        <taxon>Azonexaceae</taxon>
        <taxon>Dechloromonas</taxon>
    </lineage>
</organism>
<dbReference type="AlphaFoldDB" id="A0A930BT65"/>
<dbReference type="InterPro" id="IPR021951">
    <property type="entry name" value="DUF3567"/>
</dbReference>
<dbReference type="Proteomes" id="UP000718593">
    <property type="component" value="Unassembled WGS sequence"/>
</dbReference>
<dbReference type="RefSeq" id="WP_035854852.1">
    <property type="nucleotide sequence ID" value="NZ_JARBJQ010000001.1"/>
</dbReference>
<evidence type="ECO:0000313" key="2">
    <source>
        <dbReference type="Proteomes" id="UP000718593"/>
    </source>
</evidence>
<gene>
    <name evidence="1" type="ORF">HXL68_09265</name>
</gene>
<dbReference type="EMBL" id="JABZMI010000168">
    <property type="protein sequence ID" value="MBF1165219.1"/>
    <property type="molecule type" value="Genomic_DNA"/>
</dbReference>
<sequence length="77" mass="8894">MNVFYNSEHYSVLAYPRLMGFELLDKSAGRILFLHGPHARHFRLAIEEIPEAERDEETIDAFLDGYCAGEARPIVFH</sequence>
<protein>
    <submittedName>
        <fullName evidence="1">DUF3567 family protein</fullName>
    </submittedName>
</protein>
<name>A0A930BT65_9RHOO</name>
<dbReference type="Pfam" id="PF12091">
    <property type="entry name" value="DUF3567"/>
    <property type="match status" value="1"/>
</dbReference>
<evidence type="ECO:0000313" key="1">
    <source>
        <dbReference type="EMBL" id="MBF1165219.1"/>
    </source>
</evidence>
<comment type="caution">
    <text evidence="1">The sequence shown here is derived from an EMBL/GenBank/DDBJ whole genome shotgun (WGS) entry which is preliminary data.</text>
</comment>
<proteinExistence type="predicted"/>
<reference evidence="1" key="1">
    <citation type="submission" date="2020-04" db="EMBL/GenBank/DDBJ databases">
        <title>Deep metagenomics examines the oral microbiome during advanced dental caries in children, revealing novel taxa and co-occurrences with host molecules.</title>
        <authorList>
            <person name="Baker J.L."/>
            <person name="Morton J.T."/>
            <person name="Dinis M."/>
            <person name="Alvarez R."/>
            <person name="Tran N.C."/>
            <person name="Knight R."/>
            <person name="Edlund A."/>
        </authorList>
    </citation>
    <scope>NUCLEOTIDE SEQUENCE</scope>
    <source>
        <strain evidence="1">JCVI_32_bin.24</strain>
    </source>
</reference>